<organism evidence="4 5">
    <name type="scientific">Bordetella genomosp. 5</name>
    <dbReference type="NCBI Taxonomy" id="1395608"/>
    <lineage>
        <taxon>Bacteria</taxon>
        <taxon>Pseudomonadati</taxon>
        <taxon>Pseudomonadota</taxon>
        <taxon>Betaproteobacteria</taxon>
        <taxon>Burkholderiales</taxon>
        <taxon>Alcaligenaceae</taxon>
        <taxon>Bordetella</taxon>
    </lineage>
</organism>
<dbReference type="Proteomes" id="UP000216913">
    <property type="component" value="Unassembled WGS sequence"/>
</dbReference>
<proteinExistence type="inferred from homology"/>
<dbReference type="InterPro" id="IPR051010">
    <property type="entry name" value="BCAA_transport"/>
</dbReference>
<keyword evidence="2" id="KW-0732">Signal</keyword>
<evidence type="ECO:0000259" key="3">
    <source>
        <dbReference type="Pfam" id="PF13458"/>
    </source>
</evidence>
<dbReference type="SUPFAM" id="SSF53822">
    <property type="entry name" value="Periplasmic binding protein-like I"/>
    <property type="match status" value="1"/>
</dbReference>
<feature type="domain" description="Leucine-binding protein" evidence="3">
    <location>
        <begin position="30"/>
        <end position="374"/>
    </location>
</feature>
<evidence type="ECO:0000256" key="1">
    <source>
        <dbReference type="ARBA" id="ARBA00010062"/>
    </source>
</evidence>
<dbReference type="RefSeq" id="WP_094798624.1">
    <property type="nucleotide sequence ID" value="NZ_NEVP01000001.1"/>
</dbReference>
<reference evidence="4 5" key="1">
    <citation type="submission" date="2017-05" db="EMBL/GenBank/DDBJ databases">
        <title>Complete and WGS of Bordetella genogroups.</title>
        <authorList>
            <person name="Spilker T."/>
            <person name="LiPuma J."/>
        </authorList>
    </citation>
    <scope>NUCLEOTIDE SEQUENCE [LARGE SCALE GENOMIC DNA]</scope>
    <source>
        <strain evidence="4 5">AU10456</strain>
    </source>
</reference>
<dbReference type="PANTHER" id="PTHR30483:SF6">
    <property type="entry name" value="PERIPLASMIC BINDING PROTEIN OF ABC TRANSPORTER FOR NATURAL AMINO ACIDS"/>
    <property type="match status" value="1"/>
</dbReference>
<keyword evidence="5" id="KW-1185">Reference proteome</keyword>
<dbReference type="InterPro" id="IPR028081">
    <property type="entry name" value="Leu-bd"/>
</dbReference>
<name>A0A261U0U6_9BORD</name>
<dbReference type="EMBL" id="NEVP01000001">
    <property type="protein sequence ID" value="OZI55568.1"/>
    <property type="molecule type" value="Genomic_DNA"/>
</dbReference>
<comment type="similarity">
    <text evidence="1">Belongs to the leucine-binding protein family.</text>
</comment>
<dbReference type="CDD" id="cd06332">
    <property type="entry name" value="PBP1_aromatic_compounds-like"/>
    <property type="match status" value="1"/>
</dbReference>
<evidence type="ECO:0000256" key="2">
    <source>
        <dbReference type="ARBA" id="ARBA00022729"/>
    </source>
</evidence>
<gene>
    <name evidence="4" type="ORF">CAL25_04025</name>
</gene>
<dbReference type="OrthoDB" id="9177562at2"/>
<accession>A0A261U0U6</accession>
<dbReference type="AlphaFoldDB" id="A0A261U0U6"/>
<dbReference type="PANTHER" id="PTHR30483">
    <property type="entry name" value="LEUCINE-SPECIFIC-BINDING PROTEIN"/>
    <property type="match status" value="1"/>
</dbReference>
<dbReference type="InterPro" id="IPR028082">
    <property type="entry name" value="Peripla_BP_I"/>
</dbReference>
<sequence>MKILQPTRLAGAIAAVGLVLAGGVAQAQQTLKIGTLLVLEGPLAALGQDGSRGIDLALEEFKNGIAGKKIEVIRESTNAKGDVAVTKARKLLDQDKVDLIVGPLSGGEGLAIKELAKTIPAKTFVNGTAAAQETTLRDPAPNFFSFSTDGAQRVAGLGNYVYDEKKYRNVAVVAEDYGFPYAQVAGFVTEFCRKGGKVPSRFWVPLGTKDYSTVIARIPKDVDAVFVVLGGADAVNFLSQYYQAGGKAPLIGGSITVDSIVLNSRGPFQQRVVGIPSASSSADENEDPKWKEFVRRYRAKFPDALSAPSSMAHGYYISMKAALLALEQAGGDVSGNQDKLKAALRQLKFETPTGIYSLDQNRQVIADAFVTEVARRPDGSLYNKVVKVSPQVNQTLGVPREEFLAAGPASRDNPVCK</sequence>
<dbReference type="Pfam" id="PF13458">
    <property type="entry name" value="Peripla_BP_6"/>
    <property type="match status" value="1"/>
</dbReference>
<dbReference type="Gene3D" id="3.40.50.2300">
    <property type="match status" value="2"/>
</dbReference>
<comment type="caution">
    <text evidence="4">The sequence shown here is derived from an EMBL/GenBank/DDBJ whole genome shotgun (WGS) entry which is preliminary data.</text>
</comment>
<protein>
    <submittedName>
        <fullName evidence="4">ABC transporter substrate-binding protein</fullName>
    </submittedName>
</protein>
<evidence type="ECO:0000313" key="5">
    <source>
        <dbReference type="Proteomes" id="UP000216913"/>
    </source>
</evidence>
<evidence type="ECO:0000313" key="4">
    <source>
        <dbReference type="EMBL" id="OZI55568.1"/>
    </source>
</evidence>